<dbReference type="PIRSF" id="PIRSF028983">
    <property type="entry name" value="BCP1"/>
    <property type="match status" value="1"/>
</dbReference>
<dbReference type="GO" id="GO:0015031">
    <property type="term" value="P:protein transport"/>
    <property type="evidence" value="ECO:0007669"/>
    <property type="project" value="UniProtKB-KW"/>
</dbReference>
<dbReference type="AlphaFoldDB" id="A0AAW0G6M9"/>
<dbReference type="PANTHER" id="PTHR13261">
    <property type="entry name" value="BRCA2 AND CDKN1A INTERACTING PROTEIN"/>
    <property type="match status" value="1"/>
</dbReference>
<accession>A0AAW0G6M9</accession>
<dbReference type="GO" id="GO:0005634">
    <property type="term" value="C:nucleus"/>
    <property type="evidence" value="ECO:0007669"/>
    <property type="project" value="UniProtKB-SubCell"/>
</dbReference>
<dbReference type="EMBL" id="JASBNA010000011">
    <property type="protein sequence ID" value="KAK7688072.1"/>
    <property type="molecule type" value="Genomic_DNA"/>
</dbReference>
<comment type="caution">
    <text evidence="4">The sequence shown here is derived from an EMBL/GenBank/DDBJ whole genome shotgun (WGS) entry which is preliminary data.</text>
</comment>
<keyword evidence="5" id="KW-1185">Reference proteome</keyword>
<comment type="similarity">
    <text evidence="1 2">Belongs to the BCP1 family.</text>
</comment>
<evidence type="ECO:0000313" key="5">
    <source>
        <dbReference type="Proteomes" id="UP001385951"/>
    </source>
</evidence>
<evidence type="ECO:0000256" key="1">
    <source>
        <dbReference type="ARBA" id="ARBA00006781"/>
    </source>
</evidence>
<keyword evidence="2" id="KW-0539">Nucleus</keyword>
<name>A0AAW0G6M9_9APHY</name>
<comment type="subcellular location">
    <subcellularLocation>
        <location evidence="2">Nucleus</location>
    </subcellularLocation>
</comment>
<sequence length="281" mass="31788">MSKRKKTNVDSEENDDSDMSLVDIDFDFFGPDPEVDYLAIKRLATQLLSNDAEKFPVHDLADLILAQPLVGTAVKCDGKESDPYAFLTVLNIHVHQARPFIKALIEYVLSKSSSDSTLHGTLHNLLGPAGLQSQNHVGFVFSERLINMPVQIKPPMYRMLNEEIRMALEENEPYRFTHLLFISRIYRLTPEEASEMYSRAPRSKRTKGAPPPTEGGVFPFHQEDEVIRKFAIHTLDYSFTNTEPREKDSFGLDVGGRMMLVPADKLPQIIVALNEEFPPPS</sequence>
<keyword evidence="2" id="KW-0653">Protein transport</keyword>
<dbReference type="InterPro" id="IPR025602">
    <property type="entry name" value="BCP1_family"/>
</dbReference>
<evidence type="ECO:0000256" key="3">
    <source>
        <dbReference type="SAM" id="MobiDB-lite"/>
    </source>
</evidence>
<keyword evidence="2" id="KW-0813">Transport</keyword>
<evidence type="ECO:0000313" key="4">
    <source>
        <dbReference type="EMBL" id="KAK7688072.1"/>
    </source>
</evidence>
<evidence type="ECO:0000256" key="2">
    <source>
        <dbReference type="PIRNR" id="PIRNR028983"/>
    </source>
</evidence>
<dbReference type="Proteomes" id="UP001385951">
    <property type="component" value="Unassembled WGS sequence"/>
</dbReference>
<proteinExistence type="inferred from homology"/>
<dbReference type="Pfam" id="PF13862">
    <property type="entry name" value="BCCIP"/>
    <property type="match status" value="1"/>
</dbReference>
<organism evidence="4 5">
    <name type="scientific">Cerrena zonata</name>
    <dbReference type="NCBI Taxonomy" id="2478898"/>
    <lineage>
        <taxon>Eukaryota</taxon>
        <taxon>Fungi</taxon>
        <taxon>Dikarya</taxon>
        <taxon>Basidiomycota</taxon>
        <taxon>Agaricomycotina</taxon>
        <taxon>Agaricomycetes</taxon>
        <taxon>Polyporales</taxon>
        <taxon>Cerrenaceae</taxon>
        <taxon>Cerrena</taxon>
    </lineage>
</organism>
<gene>
    <name evidence="4" type="ORF">QCA50_008442</name>
</gene>
<comment type="function">
    <text evidence="2">Involved in nuclear export, actin cytoskeleton organization and vesicular transport.</text>
</comment>
<dbReference type="PANTHER" id="PTHR13261:SF0">
    <property type="entry name" value="BRCA2 AND CDKN1A-INTERACTING PROTEIN"/>
    <property type="match status" value="1"/>
</dbReference>
<reference evidence="4 5" key="1">
    <citation type="submission" date="2022-09" db="EMBL/GenBank/DDBJ databases">
        <authorList>
            <person name="Palmer J.M."/>
        </authorList>
    </citation>
    <scope>NUCLEOTIDE SEQUENCE [LARGE SCALE GENOMIC DNA]</scope>
    <source>
        <strain evidence="4 5">DSM 7382</strain>
    </source>
</reference>
<feature type="region of interest" description="Disordered" evidence="3">
    <location>
        <begin position="197"/>
        <end position="218"/>
    </location>
</feature>
<protein>
    <recommendedName>
        <fullName evidence="2">Protein BCP1</fullName>
    </recommendedName>
</protein>